<protein>
    <submittedName>
        <fullName evidence="1">Uncharacterized protein</fullName>
    </submittedName>
</protein>
<gene>
    <name evidence="1" type="ORF">mMyoMyo1_011645</name>
</gene>
<reference evidence="1 2" key="1">
    <citation type="journal article" date="2020" name="Nature">
        <title>Six reference-quality genomes reveal evolution of bat adaptations.</title>
        <authorList>
            <person name="Jebb D."/>
            <person name="Huang Z."/>
            <person name="Pippel M."/>
            <person name="Hughes G.M."/>
            <person name="Lavrichenko K."/>
            <person name="Devanna P."/>
            <person name="Winkler S."/>
            <person name="Jermiin L.S."/>
            <person name="Skirmuntt E.C."/>
            <person name="Katzourakis A."/>
            <person name="Burkitt-Gray L."/>
            <person name="Ray D.A."/>
            <person name="Sullivan K.A.M."/>
            <person name="Roscito J.G."/>
            <person name="Kirilenko B.M."/>
            <person name="Davalos L.M."/>
            <person name="Corthals A.P."/>
            <person name="Power M.L."/>
            <person name="Jones G."/>
            <person name="Ransome R.D."/>
            <person name="Dechmann D.K.N."/>
            <person name="Locatelli A.G."/>
            <person name="Puechmaille S.J."/>
            <person name="Fedrigo O."/>
            <person name="Jarvis E.D."/>
            <person name="Hiller M."/>
            <person name="Vernes S.C."/>
            <person name="Myers E.W."/>
            <person name="Teeling E.C."/>
        </authorList>
    </citation>
    <scope>NUCLEOTIDE SEQUENCE [LARGE SCALE GENOMIC DNA]</scope>
    <source>
        <strain evidence="1">MMyoMyo1</strain>
        <tissue evidence="1">Flight muscle</tissue>
    </source>
</reference>
<evidence type="ECO:0000313" key="1">
    <source>
        <dbReference type="EMBL" id="KAF6349068.1"/>
    </source>
</evidence>
<dbReference type="AlphaFoldDB" id="A0A7J7XHT0"/>
<dbReference type="EMBL" id="JABWUV010000006">
    <property type="protein sequence ID" value="KAF6349068.1"/>
    <property type="molecule type" value="Genomic_DNA"/>
</dbReference>
<organism evidence="1 2">
    <name type="scientific">Myotis myotis</name>
    <name type="common">Greater mouse-eared bat</name>
    <name type="synonym">Vespertilio myotis</name>
    <dbReference type="NCBI Taxonomy" id="51298"/>
    <lineage>
        <taxon>Eukaryota</taxon>
        <taxon>Metazoa</taxon>
        <taxon>Chordata</taxon>
        <taxon>Craniata</taxon>
        <taxon>Vertebrata</taxon>
        <taxon>Euteleostomi</taxon>
        <taxon>Mammalia</taxon>
        <taxon>Eutheria</taxon>
        <taxon>Laurasiatheria</taxon>
        <taxon>Chiroptera</taxon>
        <taxon>Yangochiroptera</taxon>
        <taxon>Vespertilionidae</taxon>
        <taxon>Myotis</taxon>
    </lineage>
</organism>
<proteinExistence type="predicted"/>
<keyword evidence="2" id="KW-1185">Reference proteome</keyword>
<sequence>MSVFLISLYTLNGDSFFADLHCKLFSSCCFFNTQCALKLKSCVTLVKMESSFILAPESPIQKLQVGPRRLFGASILNELYGMVCGLTLRNSAILETIQGSAFLSLPSGTSFSLQIIQSMQCLLS</sequence>
<accession>A0A7J7XHT0</accession>
<evidence type="ECO:0000313" key="2">
    <source>
        <dbReference type="Proteomes" id="UP000527355"/>
    </source>
</evidence>
<dbReference type="Proteomes" id="UP000527355">
    <property type="component" value="Unassembled WGS sequence"/>
</dbReference>
<name>A0A7J7XHT0_MYOMY</name>
<comment type="caution">
    <text evidence="1">The sequence shown here is derived from an EMBL/GenBank/DDBJ whole genome shotgun (WGS) entry which is preliminary data.</text>
</comment>